<keyword evidence="7" id="KW-0695">RNA-directed DNA polymerase</keyword>
<evidence type="ECO:0000256" key="1">
    <source>
        <dbReference type="ARBA" id="ARBA00012493"/>
    </source>
</evidence>
<dbReference type="Pfam" id="PF17917">
    <property type="entry name" value="RT_RNaseH"/>
    <property type="match status" value="1"/>
</dbReference>
<comment type="caution">
    <text evidence="12">The sequence shown here is derived from an EMBL/GenBank/DDBJ whole genome shotgun (WGS) entry which is preliminary data.</text>
</comment>
<dbReference type="Gene3D" id="3.30.420.10">
    <property type="entry name" value="Ribonuclease H-like superfamily/Ribonuclease H"/>
    <property type="match status" value="1"/>
</dbReference>
<dbReference type="SUPFAM" id="SSF53098">
    <property type="entry name" value="Ribonuclease H-like"/>
    <property type="match status" value="1"/>
</dbReference>
<evidence type="ECO:0000256" key="2">
    <source>
        <dbReference type="ARBA" id="ARBA00022679"/>
    </source>
</evidence>
<dbReference type="Pfam" id="PF03732">
    <property type="entry name" value="Retrotrans_gag"/>
    <property type="match status" value="1"/>
</dbReference>
<dbReference type="PANTHER" id="PTHR37984:SF5">
    <property type="entry name" value="PROTEIN NYNRIN-LIKE"/>
    <property type="match status" value="1"/>
</dbReference>
<evidence type="ECO:0000256" key="3">
    <source>
        <dbReference type="ARBA" id="ARBA00022695"/>
    </source>
</evidence>
<keyword evidence="3" id="KW-0548">Nucleotidyltransferase</keyword>
<dbReference type="FunFam" id="3.30.70.270:FF:000020">
    <property type="entry name" value="Transposon Tf2-6 polyprotein-like Protein"/>
    <property type="match status" value="1"/>
</dbReference>
<dbReference type="GO" id="GO:0004519">
    <property type="term" value="F:endonuclease activity"/>
    <property type="evidence" value="ECO:0007669"/>
    <property type="project" value="UniProtKB-KW"/>
</dbReference>
<dbReference type="InterPro" id="IPR050951">
    <property type="entry name" value="Retrovirus_Pol_polyprotein"/>
</dbReference>
<proteinExistence type="predicted"/>
<feature type="compositionally biased region" description="Basic and acidic residues" evidence="8">
    <location>
        <begin position="1"/>
        <end position="20"/>
    </location>
</feature>
<sequence length="1445" mass="166661">MPRTTRGQERQFDPELERTVKSIRRQKKMDNQAEELQRIQRERDEMAQRLAQLEARLDVANLTEGNGRRDNGNEQEQLHQRPIREYFQPTVVDNYHDIQRPNVRAQNFHISRGLINLVQTNQFGGAPMEDPNDHLASFQELCDTIKTEGATQDDIRLSLFPFSLRDKAKNWLHSISADRMRTWQEVTQQFLIKFFPPDKAAKLRAEISTFRQHDLEPLHEAWERYKYLLRKCPHHGYQEWVQVEMFYNGLNGQTRTIVDAAAGGTLMRKTSQEACALLEDMASNSYQWPSERNTGKRGILEVDQVTQLSAQLAALSNQFSKFMSKEKQNGEQCKAIILRSGKELEEVKSKEQSSTKSNQKKGKNTCEEARAPTQVEKEDNSEKKLEEELQSKIIPKLPYPQRFQRKKINDQFAKFLEVFKKLEINIPLIEAIEQVTNYAKFIKDIVTKKRRFGDYETVLMTEECSAVLQRKLPQKLKDPGSFTIPCEIGNTYFGKVLCDLGASINLMPLSIFQKLGLGEVKSLTICLQLADRSLTYPRGIVEDVLVRVDKFILPADFVVLDMEEDKEIPIILGRPFLTTGGAVIDVQQGELTLHVNGEKVKFNIYRSLKHPSDTLTCNRVDVISSCVVTSFPSIISKDPLLTCLEGMVRKDAMDDDDACLMMVLDCFERLKNFDQTEPLFCVTNADVVGDVKDVHPLLDLKPLPENLKYAFLGTNQTFPSFTPSIEPQKRLNPAMKEVVRNEIQKWLKAGIIYPISDSPWVSPTQVVPKRGGFTVVKDDNNETISTRTITGWRVCMDYRKLNKATRKDHFPLPFIDQMLDRLAGHAFYCFLDGYSGYNQIAIAPEDQEKTTFTCPFGTFAFRRMPFGLCNALATFQRCMMAIFSDMVENFMEVFMDDFSVFGDSFDKCLHNLSLVLKRCQDTNLVLNWEKCHFMVREGIVLGHKVSAQGIEVDRAKTVAIEKLSPPTNVKGIRSFLGHAGFYRRFIKDVSKITKPLCNLLEKDVKFEFNEKCLQAFELIKKKLISAPVIITPDWQQPFEIMCDASDFAVGAALGQRREKVFRVIYYSSRTLDNAQQNYTTTEKEMLAVVFALDKFRSYIIGSKVVVFTDHAAIRYLFAKKDTKPRLIRWVLLLQEFDVEIKDKKGTENAVADHLSRLELEDSRPSVPIQETFTDERLFRVNEKLPWFADVVNYLAIGLIPLDLSPSQKKKFLFDAKSYLWDEPLLFKRGPDQVIRRCIPEDEVLAILVHFEISNREIKDILEKTVNPNRKDWALKLDDALWAYRTAFKTPIGMSPYRLVFEKACHLPVELEHKAYWAVRKLNLDWQKSVENRSLQLCELEEFRNEAYENSKIYKEKTKKWHDQHIMRKEFAPGEKVLLFNSRLMFFPGKLRSRRSGPFIVKNVTSYGAIEVEGSDGRTFKVNGQRLKHYYGQELRNIASISLKDA</sequence>
<accession>A0AAV8T6U2</accession>
<dbReference type="EC" id="2.7.7.49" evidence="1"/>
<evidence type="ECO:0000313" key="12">
    <source>
        <dbReference type="EMBL" id="KAJ8761918.1"/>
    </source>
</evidence>
<feature type="region of interest" description="Disordered" evidence="8">
    <location>
        <begin position="1"/>
        <end position="34"/>
    </location>
</feature>
<evidence type="ECO:0000259" key="10">
    <source>
        <dbReference type="Pfam" id="PF03732"/>
    </source>
</evidence>
<dbReference type="InterPro" id="IPR036397">
    <property type="entry name" value="RNaseH_sf"/>
</dbReference>
<evidence type="ECO:0000259" key="9">
    <source>
        <dbReference type="Pfam" id="PF00078"/>
    </source>
</evidence>
<feature type="region of interest" description="Disordered" evidence="8">
    <location>
        <begin position="347"/>
        <end position="384"/>
    </location>
</feature>
<dbReference type="InterPro" id="IPR005162">
    <property type="entry name" value="Retrotrans_gag_dom"/>
</dbReference>
<feature type="compositionally biased region" description="Basic and acidic residues" evidence="8">
    <location>
        <begin position="364"/>
        <end position="384"/>
    </location>
</feature>
<dbReference type="InterPro" id="IPR041373">
    <property type="entry name" value="RT_RNaseH"/>
</dbReference>
<dbReference type="InterPro" id="IPR000477">
    <property type="entry name" value="RT_dom"/>
</dbReference>
<keyword evidence="13" id="KW-1185">Reference proteome</keyword>
<evidence type="ECO:0000256" key="6">
    <source>
        <dbReference type="ARBA" id="ARBA00022801"/>
    </source>
</evidence>
<protein>
    <recommendedName>
        <fullName evidence="1">RNA-directed DNA polymerase</fullName>
        <ecNumber evidence="1">2.7.7.49</ecNumber>
    </recommendedName>
</protein>
<evidence type="ECO:0000313" key="13">
    <source>
        <dbReference type="Proteomes" id="UP001159364"/>
    </source>
</evidence>
<dbReference type="PANTHER" id="PTHR37984">
    <property type="entry name" value="PROTEIN CBG26694"/>
    <property type="match status" value="1"/>
</dbReference>
<dbReference type="Gene3D" id="3.10.10.10">
    <property type="entry name" value="HIV Type 1 Reverse Transcriptase, subunit A, domain 1"/>
    <property type="match status" value="1"/>
</dbReference>
<dbReference type="CDD" id="cd09274">
    <property type="entry name" value="RNase_HI_RT_Ty3"/>
    <property type="match status" value="1"/>
</dbReference>
<gene>
    <name evidence="12" type="ORF">K2173_006520</name>
</gene>
<dbReference type="Gene3D" id="3.30.70.270">
    <property type="match status" value="2"/>
</dbReference>
<dbReference type="CDD" id="cd00303">
    <property type="entry name" value="retropepsin_like"/>
    <property type="match status" value="1"/>
</dbReference>
<keyword evidence="5" id="KW-0255">Endonuclease</keyword>
<evidence type="ECO:0000256" key="7">
    <source>
        <dbReference type="ARBA" id="ARBA00022918"/>
    </source>
</evidence>
<evidence type="ECO:0000259" key="11">
    <source>
        <dbReference type="Pfam" id="PF17917"/>
    </source>
</evidence>
<name>A0AAV8T6U2_9ROSI</name>
<dbReference type="GO" id="GO:0003964">
    <property type="term" value="F:RNA-directed DNA polymerase activity"/>
    <property type="evidence" value="ECO:0007669"/>
    <property type="project" value="UniProtKB-KW"/>
</dbReference>
<dbReference type="Pfam" id="PF00078">
    <property type="entry name" value="RVT_1"/>
    <property type="match status" value="1"/>
</dbReference>
<evidence type="ECO:0000256" key="5">
    <source>
        <dbReference type="ARBA" id="ARBA00022759"/>
    </source>
</evidence>
<dbReference type="CDD" id="cd01647">
    <property type="entry name" value="RT_LTR"/>
    <property type="match status" value="1"/>
</dbReference>
<keyword evidence="4" id="KW-0540">Nuclease</keyword>
<dbReference type="Proteomes" id="UP001159364">
    <property type="component" value="Linkage Group LG06"/>
</dbReference>
<dbReference type="EMBL" id="JAIWQS010000006">
    <property type="protein sequence ID" value="KAJ8761918.1"/>
    <property type="molecule type" value="Genomic_DNA"/>
</dbReference>
<evidence type="ECO:0000256" key="8">
    <source>
        <dbReference type="SAM" id="MobiDB-lite"/>
    </source>
</evidence>
<feature type="domain" description="Reverse transcriptase RNase H-like" evidence="11">
    <location>
        <begin position="1033"/>
        <end position="1136"/>
    </location>
</feature>
<dbReference type="InterPro" id="IPR021109">
    <property type="entry name" value="Peptidase_aspartic_dom_sf"/>
</dbReference>
<feature type="domain" description="Retrotransposon gag" evidence="10">
    <location>
        <begin position="159"/>
        <end position="251"/>
    </location>
</feature>
<organism evidence="12 13">
    <name type="scientific">Erythroxylum novogranatense</name>
    <dbReference type="NCBI Taxonomy" id="1862640"/>
    <lineage>
        <taxon>Eukaryota</taxon>
        <taxon>Viridiplantae</taxon>
        <taxon>Streptophyta</taxon>
        <taxon>Embryophyta</taxon>
        <taxon>Tracheophyta</taxon>
        <taxon>Spermatophyta</taxon>
        <taxon>Magnoliopsida</taxon>
        <taxon>eudicotyledons</taxon>
        <taxon>Gunneridae</taxon>
        <taxon>Pentapetalae</taxon>
        <taxon>rosids</taxon>
        <taxon>fabids</taxon>
        <taxon>Malpighiales</taxon>
        <taxon>Erythroxylaceae</taxon>
        <taxon>Erythroxylum</taxon>
    </lineage>
</organism>
<keyword evidence="2" id="KW-0808">Transferase</keyword>
<dbReference type="SUPFAM" id="SSF56672">
    <property type="entry name" value="DNA/RNA polymerases"/>
    <property type="match status" value="1"/>
</dbReference>
<reference evidence="12 13" key="1">
    <citation type="submission" date="2021-09" db="EMBL/GenBank/DDBJ databases">
        <title>Genomic insights and catalytic innovation underlie evolution of tropane alkaloids biosynthesis.</title>
        <authorList>
            <person name="Wang Y.-J."/>
            <person name="Tian T."/>
            <person name="Huang J.-P."/>
            <person name="Huang S.-X."/>
        </authorList>
    </citation>
    <scope>NUCLEOTIDE SEQUENCE [LARGE SCALE GENOMIC DNA]</scope>
    <source>
        <strain evidence="12">KIB-2018</strain>
        <tissue evidence="12">Leaf</tissue>
    </source>
</reference>
<dbReference type="GO" id="GO:0003676">
    <property type="term" value="F:nucleic acid binding"/>
    <property type="evidence" value="ECO:0007669"/>
    <property type="project" value="InterPro"/>
</dbReference>
<evidence type="ECO:0000256" key="4">
    <source>
        <dbReference type="ARBA" id="ARBA00022722"/>
    </source>
</evidence>
<dbReference type="GO" id="GO:0016787">
    <property type="term" value="F:hydrolase activity"/>
    <property type="evidence" value="ECO:0007669"/>
    <property type="project" value="UniProtKB-KW"/>
</dbReference>
<dbReference type="InterPro" id="IPR043502">
    <property type="entry name" value="DNA/RNA_pol_sf"/>
</dbReference>
<feature type="domain" description="Reverse transcriptase" evidence="9">
    <location>
        <begin position="789"/>
        <end position="944"/>
    </location>
</feature>
<dbReference type="InterPro" id="IPR012337">
    <property type="entry name" value="RNaseH-like_sf"/>
</dbReference>
<dbReference type="InterPro" id="IPR043128">
    <property type="entry name" value="Rev_trsase/Diguanyl_cyclase"/>
</dbReference>
<dbReference type="Gene3D" id="2.40.70.10">
    <property type="entry name" value="Acid Proteases"/>
    <property type="match status" value="1"/>
</dbReference>
<keyword evidence="6" id="KW-0378">Hydrolase</keyword>